<comment type="similarity">
    <text evidence="2">Belongs to the PPP phosphatase family.</text>
</comment>
<feature type="domain" description="CCHC-type" evidence="4">
    <location>
        <begin position="797"/>
        <end position="812"/>
    </location>
</feature>
<dbReference type="VEuPathDB" id="VectorBase:LOC119177291"/>
<accession>A0A9J6F6G5</accession>
<dbReference type="Gene3D" id="1.10.238.10">
    <property type="entry name" value="EF-hand"/>
    <property type="match status" value="1"/>
</dbReference>
<evidence type="ECO:0000256" key="3">
    <source>
        <dbReference type="SAM" id="MobiDB-lite"/>
    </source>
</evidence>
<dbReference type="InterPro" id="IPR006186">
    <property type="entry name" value="Ser/Thr-sp_prot-phosphatase"/>
</dbReference>
<proteinExistence type="inferred from homology"/>
<dbReference type="GO" id="GO:0008270">
    <property type="term" value="F:zinc ion binding"/>
    <property type="evidence" value="ECO:0007669"/>
    <property type="project" value="UniProtKB-KW"/>
</dbReference>
<feature type="region of interest" description="Disordered" evidence="3">
    <location>
        <begin position="829"/>
        <end position="865"/>
    </location>
</feature>
<dbReference type="Gene3D" id="3.60.21.10">
    <property type="match status" value="1"/>
</dbReference>
<dbReference type="InterPro" id="IPR011992">
    <property type="entry name" value="EF-hand-dom_pair"/>
</dbReference>
<dbReference type="SUPFAM" id="SSF56300">
    <property type="entry name" value="Metallo-dependent phosphatases"/>
    <property type="match status" value="1"/>
</dbReference>
<feature type="region of interest" description="Disordered" evidence="3">
    <location>
        <begin position="995"/>
        <end position="1050"/>
    </location>
</feature>
<feature type="region of interest" description="Disordered" evidence="3">
    <location>
        <begin position="395"/>
        <end position="416"/>
    </location>
</feature>
<protein>
    <recommendedName>
        <fullName evidence="2">Serine/threonine-protein phosphatase</fullName>
        <ecNumber evidence="2">3.1.3.16</ecNumber>
    </recommendedName>
</protein>
<keyword evidence="6" id="KW-1185">Reference proteome</keyword>
<dbReference type="GO" id="GO:0004722">
    <property type="term" value="F:protein serine/threonine phosphatase activity"/>
    <property type="evidence" value="ECO:0007669"/>
    <property type="project" value="UniProtKB-EC"/>
</dbReference>
<dbReference type="SUPFAM" id="SSF47473">
    <property type="entry name" value="EF-hand"/>
    <property type="match status" value="1"/>
</dbReference>
<dbReference type="PRINTS" id="PR00114">
    <property type="entry name" value="STPHPHTASE"/>
</dbReference>
<dbReference type="AlphaFoldDB" id="A0A9J6F6G5"/>
<name>A0A9J6F6G5_RHIMP</name>
<keyword evidence="1" id="KW-0863">Zinc-finger</keyword>
<gene>
    <name evidence="5" type="ORF">HPB51_025314</name>
</gene>
<dbReference type="GO" id="GO:0005737">
    <property type="term" value="C:cytoplasm"/>
    <property type="evidence" value="ECO:0007669"/>
    <property type="project" value="TreeGrafter"/>
</dbReference>
<keyword evidence="2" id="KW-0378">Hydrolase</keyword>
<dbReference type="InterPro" id="IPR029052">
    <property type="entry name" value="Metallo-depent_PP-like"/>
</dbReference>
<keyword evidence="1" id="KW-0862">Zinc</keyword>
<feature type="compositionally biased region" description="Low complexity" evidence="3">
    <location>
        <begin position="1023"/>
        <end position="1036"/>
    </location>
</feature>
<reference evidence="5" key="1">
    <citation type="journal article" date="2020" name="Cell">
        <title>Large-Scale Comparative Analyses of Tick Genomes Elucidate Their Genetic Diversity and Vector Capacities.</title>
        <authorList>
            <consortium name="Tick Genome and Microbiome Consortium (TIGMIC)"/>
            <person name="Jia N."/>
            <person name="Wang J."/>
            <person name="Shi W."/>
            <person name="Du L."/>
            <person name="Sun Y."/>
            <person name="Zhan W."/>
            <person name="Jiang J.F."/>
            <person name="Wang Q."/>
            <person name="Zhang B."/>
            <person name="Ji P."/>
            <person name="Bell-Sakyi L."/>
            <person name="Cui X.M."/>
            <person name="Yuan T.T."/>
            <person name="Jiang B.G."/>
            <person name="Yang W.F."/>
            <person name="Lam T.T."/>
            <person name="Chang Q.C."/>
            <person name="Ding S.J."/>
            <person name="Wang X.J."/>
            <person name="Zhu J.G."/>
            <person name="Ruan X.D."/>
            <person name="Zhao L."/>
            <person name="Wei J.T."/>
            <person name="Ye R.Z."/>
            <person name="Que T.C."/>
            <person name="Du C.H."/>
            <person name="Zhou Y.H."/>
            <person name="Cheng J.X."/>
            <person name="Dai P.F."/>
            <person name="Guo W.B."/>
            <person name="Han X.H."/>
            <person name="Huang E.J."/>
            <person name="Li L.F."/>
            <person name="Wei W."/>
            <person name="Gao Y.C."/>
            <person name="Liu J.Z."/>
            <person name="Shao H.Z."/>
            <person name="Wang X."/>
            <person name="Wang C.C."/>
            <person name="Yang T.C."/>
            <person name="Huo Q.B."/>
            <person name="Li W."/>
            <person name="Chen H.Y."/>
            <person name="Chen S.E."/>
            <person name="Zhou L.G."/>
            <person name="Ni X.B."/>
            <person name="Tian J.H."/>
            <person name="Sheng Y."/>
            <person name="Liu T."/>
            <person name="Pan Y.S."/>
            <person name="Xia L.Y."/>
            <person name="Li J."/>
            <person name="Zhao F."/>
            <person name="Cao W.C."/>
        </authorList>
    </citation>
    <scope>NUCLEOTIDE SEQUENCE</scope>
    <source>
        <strain evidence="5">Rmic-2018</strain>
    </source>
</reference>
<reference evidence="5" key="2">
    <citation type="submission" date="2021-09" db="EMBL/GenBank/DDBJ databases">
        <authorList>
            <person name="Jia N."/>
            <person name="Wang J."/>
            <person name="Shi W."/>
            <person name="Du L."/>
            <person name="Sun Y."/>
            <person name="Zhan W."/>
            <person name="Jiang J."/>
            <person name="Wang Q."/>
            <person name="Zhang B."/>
            <person name="Ji P."/>
            <person name="Sakyi L.B."/>
            <person name="Cui X."/>
            <person name="Yuan T."/>
            <person name="Jiang B."/>
            <person name="Yang W."/>
            <person name="Lam T.T.-Y."/>
            <person name="Chang Q."/>
            <person name="Ding S."/>
            <person name="Wang X."/>
            <person name="Zhu J."/>
            <person name="Ruan X."/>
            <person name="Zhao L."/>
            <person name="Wei J."/>
            <person name="Que T."/>
            <person name="Du C."/>
            <person name="Cheng J."/>
            <person name="Dai P."/>
            <person name="Han X."/>
            <person name="Huang E."/>
            <person name="Gao Y."/>
            <person name="Liu J."/>
            <person name="Shao H."/>
            <person name="Ye R."/>
            <person name="Li L."/>
            <person name="Wei W."/>
            <person name="Wang X."/>
            <person name="Wang C."/>
            <person name="Huo Q."/>
            <person name="Li W."/>
            <person name="Guo W."/>
            <person name="Chen H."/>
            <person name="Chen S."/>
            <person name="Zhou L."/>
            <person name="Zhou L."/>
            <person name="Ni X."/>
            <person name="Tian J."/>
            <person name="Zhou Y."/>
            <person name="Sheng Y."/>
            <person name="Liu T."/>
            <person name="Pan Y."/>
            <person name="Xia L."/>
            <person name="Li J."/>
            <person name="Zhao F."/>
            <person name="Cao W."/>
        </authorList>
    </citation>
    <scope>NUCLEOTIDE SEQUENCE</scope>
    <source>
        <strain evidence="5">Rmic-2018</strain>
        <tissue evidence="5">Larvae</tissue>
    </source>
</reference>
<evidence type="ECO:0000313" key="6">
    <source>
        <dbReference type="Proteomes" id="UP000821866"/>
    </source>
</evidence>
<evidence type="ECO:0000259" key="4">
    <source>
        <dbReference type="PROSITE" id="PS50158"/>
    </source>
</evidence>
<dbReference type="PANTHER" id="PTHR11668:SF496">
    <property type="entry name" value="SERINE_THREONINE-PROTEIN PHOSPHATASE"/>
    <property type="match status" value="1"/>
</dbReference>
<dbReference type="EMBL" id="JABSTU010000001">
    <property type="protein sequence ID" value="KAH8042682.1"/>
    <property type="molecule type" value="Genomic_DNA"/>
</dbReference>
<dbReference type="GO" id="GO:0005634">
    <property type="term" value="C:nucleus"/>
    <property type="evidence" value="ECO:0007669"/>
    <property type="project" value="TreeGrafter"/>
</dbReference>
<dbReference type="PROSITE" id="PS50158">
    <property type="entry name" value="ZF_CCHC"/>
    <property type="match status" value="1"/>
</dbReference>
<keyword evidence="1" id="KW-0479">Metal-binding</keyword>
<sequence>MAVNSPATSQRQQDESSADQNVSFEDYVGVLCYYSDTRCGLVDYPIKGLWLPHKEVVPGESWDTTMETLLRDLSIKSFTNQGIIQVLRIQPALHRPFFTRVIFAVRVNEPMEQPAEETANPIHIQWVSAEEIQRMVKVRPLPFLGVEPAELCKLLLQNRQPPVPCEFLEMNASTPLTAQGSPTRPSVPARESQIEQMLESAKFGQQEQDAVRFDFFKFTKPSTYMNEATFQRYVTSLGWERSPLLSDLFRAMDVHNRGALTYKELVLGLAAMEPGTQHGGNPGEQRCRHIFRLYDTNCDGIMQYSEKMVKDIQLMRGITMDEAALDKFTATSAVSFNLPTGGQLPLNEFLLAVGQLKFRGTSLLFRSPSSVLPTLKKKYTQESLIEPTYQEVQNVPPNHRHRQHGPECRVHSRSHKEFSTGRKDAVRETAFDGFVQPSDIHGNYRDLVCFEKALWRMGPVLTPANFLFLGDYVDRGEHGVEVIAHLFAQKILAPDKFYLLRGNHEVRSVQKMFTFYTECVNKFGERVGVEVWEQINACFDVMPIAAVVDTKVFCVHGGIPPPWLGGGYLAAINQIPKPLNDPESQSSLAWELMWSDPISTEADQQRDFVPNMKRGTAHMFSAEALEEFLARNELSHVVRAHEVQQAGFQSVSPPDSISAVALANANVRQESLSNQIKDFIREEVARQLSLLPHSDALTASLPSTLQQAIRTEICDVLPIVQAPYACTSAASNLSAVSYAPPAPSSPLSYAAVVARPPPHPVSLSAPPPPAVPPVYRPSPRFFRPSNEWRTHDNRPICFACGIAGHIARYCRRRPTPAYASFGTHTYASQQATTSEYEQRHSDSDRCPSTSRFPSPRRRSPSPMRPTFQINALGLGGSPGEYFTVLRRVLLKTLPPDLVILYWKRQKEAMLIENGTTTQGAQSLVKNMSFIKVQVEIREESGLEEPMLSASRLAYRTQTDTANVLPATAHVDEPLLSLKVAEIPVLGEVATRQYQDASTSSLSSSSEEESTWIPKSSSSLDAASIRVRVSSSFSTVSKKSKEGRLRAPTTN</sequence>
<dbReference type="Proteomes" id="UP000821866">
    <property type="component" value="Chromosome 1"/>
</dbReference>
<feature type="compositionally biased region" description="Basic and acidic residues" evidence="3">
    <location>
        <begin position="836"/>
        <end position="845"/>
    </location>
</feature>
<dbReference type="InterPro" id="IPR050341">
    <property type="entry name" value="PP1_catalytic_subunit"/>
</dbReference>
<comment type="caution">
    <text evidence="5">The sequence shown here is derived from an EMBL/GenBank/DDBJ whole genome shotgun (WGS) entry which is preliminary data.</text>
</comment>
<dbReference type="CDD" id="cd00144">
    <property type="entry name" value="MPP_PPP_family"/>
    <property type="match status" value="1"/>
</dbReference>
<evidence type="ECO:0000256" key="1">
    <source>
        <dbReference type="PROSITE-ProRule" id="PRU00047"/>
    </source>
</evidence>
<evidence type="ECO:0000256" key="2">
    <source>
        <dbReference type="RuleBase" id="RU004273"/>
    </source>
</evidence>
<dbReference type="Pfam" id="PF00149">
    <property type="entry name" value="Metallophos"/>
    <property type="match status" value="1"/>
</dbReference>
<dbReference type="InterPro" id="IPR001878">
    <property type="entry name" value="Znf_CCHC"/>
</dbReference>
<feature type="compositionally biased region" description="Basic and acidic residues" evidence="3">
    <location>
        <begin position="404"/>
        <end position="416"/>
    </location>
</feature>
<dbReference type="SMART" id="SM00156">
    <property type="entry name" value="PP2Ac"/>
    <property type="match status" value="1"/>
</dbReference>
<comment type="catalytic activity">
    <reaction evidence="2">
        <text>O-phospho-L-threonyl-[protein] + H2O = L-threonyl-[protein] + phosphate</text>
        <dbReference type="Rhea" id="RHEA:47004"/>
        <dbReference type="Rhea" id="RHEA-COMP:11060"/>
        <dbReference type="Rhea" id="RHEA-COMP:11605"/>
        <dbReference type="ChEBI" id="CHEBI:15377"/>
        <dbReference type="ChEBI" id="CHEBI:30013"/>
        <dbReference type="ChEBI" id="CHEBI:43474"/>
        <dbReference type="ChEBI" id="CHEBI:61977"/>
        <dbReference type="EC" id="3.1.3.16"/>
    </reaction>
</comment>
<dbReference type="GO" id="GO:0003676">
    <property type="term" value="F:nucleic acid binding"/>
    <property type="evidence" value="ECO:0007669"/>
    <property type="project" value="InterPro"/>
</dbReference>
<dbReference type="EC" id="3.1.3.16" evidence="2"/>
<evidence type="ECO:0000313" key="5">
    <source>
        <dbReference type="EMBL" id="KAH8042682.1"/>
    </source>
</evidence>
<dbReference type="InterPro" id="IPR004843">
    <property type="entry name" value="Calcineurin-like_PHP"/>
</dbReference>
<dbReference type="PANTHER" id="PTHR11668">
    <property type="entry name" value="SERINE/THREONINE PROTEIN PHOSPHATASE"/>
    <property type="match status" value="1"/>
</dbReference>
<dbReference type="PROSITE" id="PS00125">
    <property type="entry name" value="SER_THR_PHOSPHATASE"/>
    <property type="match status" value="1"/>
</dbReference>
<organism evidence="5 6">
    <name type="scientific">Rhipicephalus microplus</name>
    <name type="common">Cattle tick</name>
    <name type="synonym">Boophilus microplus</name>
    <dbReference type="NCBI Taxonomy" id="6941"/>
    <lineage>
        <taxon>Eukaryota</taxon>
        <taxon>Metazoa</taxon>
        <taxon>Ecdysozoa</taxon>
        <taxon>Arthropoda</taxon>
        <taxon>Chelicerata</taxon>
        <taxon>Arachnida</taxon>
        <taxon>Acari</taxon>
        <taxon>Parasitiformes</taxon>
        <taxon>Ixodida</taxon>
        <taxon>Ixodoidea</taxon>
        <taxon>Ixodidae</taxon>
        <taxon>Rhipicephalinae</taxon>
        <taxon>Rhipicephalus</taxon>
        <taxon>Boophilus</taxon>
    </lineage>
</organism>